<dbReference type="InterPro" id="IPR026444">
    <property type="entry name" value="Secre_tail"/>
</dbReference>
<dbReference type="GO" id="GO:0008237">
    <property type="term" value="F:metallopeptidase activity"/>
    <property type="evidence" value="ECO:0007669"/>
    <property type="project" value="InterPro"/>
</dbReference>
<proteinExistence type="predicted"/>
<evidence type="ECO:0000256" key="2">
    <source>
        <dbReference type="SAM" id="MobiDB-lite"/>
    </source>
</evidence>
<dbReference type="Proteomes" id="UP000030129">
    <property type="component" value="Unassembled WGS sequence"/>
</dbReference>
<dbReference type="STRING" id="1406840.Q763_14200"/>
<dbReference type="Gene3D" id="3.40.390.10">
    <property type="entry name" value="Collagenase (Catalytic Domain)"/>
    <property type="match status" value="1"/>
</dbReference>
<protein>
    <recommendedName>
        <fullName evidence="3">Secretion system C-terminal sorting domain-containing protein</fullName>
    </recommendedName>
</protein>
<feature type="region of interest" description="Disordered" evidence="2">
    <location>
        <begin position="478"/>
        <end position="497"/>
    </location>
</feature>
<reference evidence="4 5" key="1">
    <citation type="submission" date="2013-09" db="EMBL/GenBank/DDBJ databases">
        <authorList>
            <person name="Zeng Z."/>
            <person name="Chen C."/>
        </authorList>
    </citation>
    <scope>NUCLEOTIDE SEQUENCE [LARGE SCALE GENOMIC DNA]</scope>
    <source>
        <strain evidence="4 5">F44-8</strain>
    </source>
</reference>
<dbReference type="EMBL" id="JRLV01000018">
    <property type="protein sequence ID" value="KGO79381.1"/>
    <property type="molecule type" value="Genomic_DNA"/>
</dbReference>
<name>A0A0A2LJF6_9FLAO</name>
<dbReference type="Gene3D" id="2.60.40.10">
    <property type="entry name" value="Immunoglobulins"/>
    <property type="match status" value="1"/>
</dbReference>
<keyword evidence="5" id="KW-1185">Reference proteome</keyword>
<evidence type="ECO:0000313" key="4">
    <source>
        <dbReference type="EMBL" id="KGO79381.1"/>
    </source>
</evidence>
<dbReference type="RefSeq" id="WP_035135353.1">
    <property type="nucleotide sequence ID" value="NZ_JRLV01000018.1"/>
</dbReference>
<organism evidence="4 5">
    <name type="scientific">Flavobacterium beibuense F44-8</name>
    <dbReference type="NCBI Taxonomy" id="1406840"/>
    <lineage>
        <taxon>Bacteria</taxon>
        <taxon>Pseudomonadati</taxon>
        <taxon>Bacteroidota</taxon>
        <taxon>Flavobacteriia</taxon>
        <taxon>Flavobacteriales</taxon>
        <taxon>Flavobacteriaceae</taxon>
        <taxon>Flavobacterium</taxon>
    </lineage>
</organism>
<feature type="domain" description="Secretion system C-terminal sorting" evidence="3">
    <location>
        <begin position="681"/>
        <end position="756"/>
    </location>
</feature>
<dbReference type="InterPro" id="IPR013783">
    <property type="entry name" value="Ig-like_fold"/>
</dbReference>
<feature type="compositionally biased region" description="Low complexity" evidence="2">
    <location>
        <begin position="480"/>
        <end position="495"/>
    </location>
</feature>
<dbReference type="eggNOG" id="COG4935">
    <property type="taxonomic scope" value="Bacteria"/>
</dbReference>
<accession>A0A0A2LJF6</accession>
<evidence type="ECO:0000259" key="3">
    <source>
        <dbReference type="Pfam" id="PF18962"/>
    </source>
</evidence>
<sequence length="757" mass="81014">MTKKLLIPLVVIMQSLCGYSQSNFWSEVSEERVAPLEKSDRLDMPVEYGLYHLDFEAMKNVLATAPSRKDLTTSDVVVYFPTPTGQMEKFVIYEASIMHPGLAAKYPGIQSYVGKGIDSPSTMIRFSTTLFGLHSMAFTTNGTYYIDTFTKDLQNYIVYNKSSLPVGSRSFSCDAPDADAPAQFGAKFTPKNVLADDGTLRTYRLAMACTYSYALYHMQAAGVTSGTTLQKKEAVLAAMNVTMTRVNGIYEKDAAVTMEIIDGNEDIIFVTNSSDPFSSENGGTLLNEVQDVIDDGVGFSSYDIGHVVSTGGGGIAQLGCVCSSSKARGVTGSPAPVGDAYDVDYVSHEMGHQFSATHTFNASGGGTGSCNGNRSGSTAVEPGSGTTIMGYAGICANADVQQHSDDYFHAASLVQIFNFVSNSATCAVETPNNNTAPEIDAFDQPSYYIPASTAYVLRGNATDADGDALTYCWEETDANGSSSTGAPSPISSSGPLYRSLSPTESSVRYMPNFSSVLANNLTPTWEVTPVVARTLNFALTVRDNAVPNGGQTARRNLQVSVLSSEGPFAVTSQNQFNVTWQTGTSQTVTWDVAGTDSGLINVSNVNILLSTDGGATFEMLVENTPNDGSESFTVPTDTPLSTDCRVIVESVGNIFYAVNLSAFTITDIAGVEDFGLDGFTLYPNPNNGNFTVQFNSDSTNDINIAVYDMRGRQIFGNVYTNTGLISKELNLQGVQSGVYLVNVQDGSRKEVKRIVVQ</sequence>
<gene>
    <name evidence="4" type="ORF">Q763_14200</name>
</gene>
<keyword evidence="1" id="KW-0732">Signal</keyword>
<dbReference type="SUPFAM" id="SSF55486">
    <property type="entry name" value="Metalloproteases ('zincins'), catalytic domain"/>
    <property type="match status" value="1"/>
</dbReference>
<evidence type="ECO:0000313" key="5">
    <source>
        <dbReference type="Proteomes" id="UP000030129"/>
    </source>
</evidence>
<dbReference type="NCBIfam" id="TIGR04183">
    <property type="entry name" value="Por_Secre_tail"/>
    <property type="match status" value="1"/>
</dbReference>
<comment type="caution">
    <text evidence="4">The sequence shown here is derived from an EMBL/GenBank/DDBJ whole genome shotgun (WGS) entry which is preliminary data.</text>
</comment>
<evidence type="ECO:0000256" key="1">
    <source>
        <dbReference type="ARBA" id="ARBA00022729"/>
    </source>
</evidence>
<dbReference type="InterPro" id="IPR024079">
    <property type="entry name" value="MetalloPept_cat_dom_sf"/>
</dbReference>
<dbReference type="Pfam" id="PF18962">
    <property type="entry name" value="Por_Secre_tail"/>
    <property type="match status" value="1"/>
</dbReference>
<dbReference type="Pfam" id="PF13582">
    <property type="entry name" value="Reprolysin_3"/>
    <property type="match status" value="1"/>
</dbReference>
<dbReference type="AlphaFoldDB" id="A0A0A2LJF6"/>